<keyword evidence="1 2" id="KW-0436">Ligase</keyword>
<evidence type="ECO:0000259" key="3">
    <source>
        <dbReference type="Pfam" id="PF10079"/>
    </source>
</evidence>
<dbReference type="Pfam" id="PF10079">
    <property type="entry name" value="Rossmann-like_BshC"/>
    <property type="match status" value="1"/>
</dbReference>
<reference evidence="5 6" key="1">
    <citation type="submission" date="2020-07" db="EMBL/GenBank/DDBJ databases">
        <title>Genomic Encyclopedia of Type Strains, Phase IV (KMG-V): Genome sequencing to study the core and pangenomes of soil and plant-associated prokaryotes.</title>
        <authorList>
            <person name="Whitman W."/>
        </authorList>
    </citation>
    <scope>NUCLEOTIDE SEQUENCE [LARGE SCALE GENOMIC DNA]</scope>
    <source>
        <strain evidence="5 6">M8UP22</strain>
    </source>
</reference>
<feature type="domain" description="Bacillithiol biosynthesis BshC C-terminal coiled-coil" evidence="4">
    <location>
        <begin position="387"/>
        <end position="543"/>
    </location>
</feature>
<evidence type="ECO:0000256" key="2">
    <source>
        <dbReference type="HAMAP-Rule" id="MF_01867"/>
    </source>
</evidence>
<dbReference type="InterPro" id="IPR055398">
    <property type="entry name" value="Rossmann-like_BshC"/>
</dbReference>
<dbReference type="InterPro" id="IPR055399">
    <property type="entry name" value="CC_BshC"/>
</dbReference>
<evidence type="ECO:0000256" key="1">
    <source>
        <dbReference type="ARBA" id="ARBA00022598"/>
    </source>
</evidence>
<protein>
    <recommendedName>
        <fullName evidence="2">Putative cysteine ligase BshC</fullName>
        <ecNumber evidence="2">6.-.-.-</ecNumber>
    </recommendedName>
</protein>
<dbReference type="EMBL" id="JACCCU010000002">
    <property type="protein sequence ID" value="NYF90518.1"/>
    <property type="molecule type" value="Genomic_DNA"/>
</dbReference>
<evidence type="ECO:0000313" key="6">
    <source>
        <dbReference type="Proteomes" id="UP000564385"/>
    </source>
</evidence>
<sequence length="545" mass="58283">MSVECFPITVLPHVSQIYRDYLAMAESAGDSAVRRWYGAEPFAGRWIGRGEPVKDAGALADLLEKQAVEFGAGDAAKANIAKLRAGARAVVTGQQVVLFGGPLLTILKAATTVARAKEATKATGVEHVPVFWMATEDHDLEEVDQVSLLTKTSVETLRAGLKVARAVPVGGVVPGPELEAILERASELLEFAPVSEWLRECYGPEGGRWPSLALAFGRLMTKIFAEQGLVVMDAASREFHALGAGTLRYAIEHAAELQDALIARGKELVARGYHAQVLVAEGGSMLFLLDEATGERVALRRGASVDGGAQWKAGGRSYSTAELIAILEATPERLSPNALLRPVFQDMVLPTAAYVGGPAEIAYFAQSAVLYEAILGRITPVLPRLSATLLEPAIATVMDKDEVQLPDAMTTAEVLAQRLGARAMPIEGKRKLAAVGNAVETELSALTTYLAGMDESLGQAAEVSGSKMRYQMNRLRRMAATFELQKEASLRKHAEAIVLNVFPGGHPQERVVAGVWFMARYGDGLVEKLVGVAGNQCPGHVVVRL</sequence>
<evidence type="ECO:0000259" key="4">
    <source>
        <dbReference type="Pfam" id="PF24850"/>
    </source>
</evidence>
<name>A0A852VCA3_9BACT</name>
<proteinExistence type="inferred from homology"/>
<dbReference type="HAMAP" id="MF_01867">
    <property type="entry name" value="BshC"/>
    <property type="match status" value="1"/>
</dbReference>
<feature type="domain" description="Bacillithiol biosynthesis BshC N-terminal Rossmann-like" evidence="3">
    <location>
        <begin position="2"/>
        <end position="385"/>
    </location>
</feature>
<evidence type="ECO:0000313" key="5">
    <source>
        <dbReference type="EMBL" id="NYF90518.1"/>
    </source>
</evidence>
<accession>A0A852VCA3</accession>
<dbReference type="GO" id="GO:0016874">
    <property type="term" value="F:ligase activity"/>
    <property type="evidence" value="ECO:0007669"/>
    <property type="project" value="UniProtKB-UniRule"/>
</dbReference>
<dbReference type="NCBIfam" id="TIGR03998">
    <property type="entry name" value="thiol_BshC"/>
    <property type="match status" value="1"/>
</dbReference>
<dbReference type="Proteomes" id="UP000564385">
    <property type="component" value="Unassembled WGS sequence"/>
</dbReference>
<dbReference type="AlphaFoldDB" id="A0A852VCA3"/>
<dbReference type="InterPro" id="IPR011199">
    <property type="entry name" value="Bacillithiol_biosynth_BshC"/>
</dbReference>
<dbReference type="EC" id="6.-.-.-" evidence="2"/>
<dbReference type="PIRSF" id="PIRSF012535">
    <property type="entry name" value="UCP012535"/>
    <property type="match status" value="1"/>
</dbReference>
<comment type="caution">
    <text evidence="5">The sequence shown here is derived from an EMBL/GenBank/DDBJ whole genome shotgun (WGS) entry which is preliminary data.</text>
</comment>
<comment type="similarity">
    <text evidence="2">Belongs to the BshC family.</text>
</comment>
<dbReference type="Pfam" id="PF24850">
    <property type="entry name" value="CC_BshC"/>
    <property type="match status" value="1"/>
</dbReference>
<organism evidence="5 6">
    <name type="scientific">Tunturiibacter lichenicola</name>
    <dbReference type="NCBI Taxonomy" id="2051959"/>
    <lineage>
        <taxon>Bacteria</taxon>
        <taxon>Pseudomonadati</taxon>
        <taxon>Acidobacteriota</taxon>
        <taxon>Terriglobia</taxon>
        <taxon>Terriglobales</taxon>
        <taxon>Acidobacteriaceae</taxon>
        <taxon>Tunturiibacter</taxon>
    </lineage>
</organism>
<gene>
    <name evidence="2" type="primary">bshC</name>
    <name evidence="5" type="ORF">HDF08_002620</name>
</gene>